<dbReference type="Proteomes" id="UP001153642">
    <property type="component" value="Unassembled WGS sequence"/>
</dbReference>
<gene>
    <name evidence="1" type="ORF">OSR52_03480</name>
</gene>
<sequence>MTNITMNNLGEINQNRKIRILDSITLINSFLKDDRIKDMGVSCLMFNILKRTNQDKSKFENKYFYWESNQTILGFCQVTHHIKTKKTIINFRRFKENSISEIELFSILRENIKSIFESYVIDRIIFIDDENSSEYISELFLKNFNPYPIGYVHLNEGKYVLTKNKFLGEKEQFYKSDYLNYIGK</sequence>
<dbReference type="EMBL" id="JAPMUA010000001">
    <property type="protein sequence ID" value="MDG3584918.1"/>
    <property type="molecule type" value="Genomic_DNA"/>
</dbReference>
<keyword evidence="2" id="KW-1185">Reference proteome</keyword>
<protein>
    <submittedName>
        <fullName evidence="1">Uncharacterized protein</fullName>
    </submittedName>
</protein>
<comment type="caution">
    <text evidence="1">The sequence shown here is derived from an EMBL/GenBank/DDBJ whole genome shotgun (WGS) entry which is preliminary data.</text>
</comment>
<name>A0ABT6FNT0_9FLAO</name>
<organism evidence="1 2">
    <name type="scientific">Galbibacter pacificus</name>
    <dbReference type="NCBI Taxonomy" id="2996052"/>
    <lineage>
        <taxon>Bacteria</taxon>
        <taxon>Pseudomonadati</taxon>
        <taxon>Bacteroidota</taxon>
        <taxon>Flavobacteriia</taxon>
        <taxon>Flavobacteriales</taxon>
        <taxon>Flavobacteriaceae</taxon>
        <taxon>Galbibacter</taxon>
    </lineage>
</organism>
<dbReference type="RefSeq" id="WP_277898656.1">
    <property type="nucleotide sequence ID" value="NZ_JAPMUA010000001.1"/>
</dbReference>
<evidence type="ECO:0000313" key="1">
    <source>
        <dbReference type="EMBL" id="MDG3584918.1"/>
    </source>
</evidence>
<reference evidence="1" key="1">
    <citation type="submission" date="2022-11" db="EMBL/GenBank/DDBJ databases">
        <title>High-quality draft genome sequence of Galbibacter sp. strain CMA-7.</title>
        <authorList>
            <person name="Wei L."/>
            <person name="Dong C."/>
            <person name="Shao Z."/>
        </authorList>
    </citation>
    <scope>NUCLEOTIDE SEQUENCE</scope>
    <source>
        <strain evidence="1">CMA-7</strain>
    </source>
</reference>
<proteinExistence type="predicted"/>
<evidence type="ECO:0000313" key="2">
    <source>
        <dbReference type="Proteomes" id="UP001153642"/>
    </source>
</evidence>
<accession>A0ABT6FNT0</accession>